<dbReference type="Proteomes" id="UP000515124">
    <property type="component" value="Unplaced"/>
</dbReference>
<keyword evidence="4 5" id="KW-0472">Membrane</keyword>
<keyword evidence="3 5" id="KW-1133">Transmembrane helix</keyword>
<dbReference type="PANTHER" id="PTHR35165">
    <property type="entry name" value="OS08G0113900 PROTEIN"/>
    <property type="match status" value="1"/>
</dbReference>
<reference evidence="7" key="1">
    <citation type="submission" date="2025-08" db="UniProtKB">
        <authorList>
            <consortium name="RefSeq"/>
        </authorList>
    </citation>
    <scope>IDENTIFICATION</scope>
</reference>
<evidence type="ECO:0000313" key="6">
    <source>
        <dbReference type="Proteomes" id="UP000515124"/>
    </source>
</evidence>
<keyword evidence="6" id="KW-1185">Reference proteome</keyword>
<protein>
    <submittedName>
        <fullName evidence="7">Uncharacterized protein LOC110757658</fullName>
    </submittedName>
</protein>
<dbReference type="InterPro" id="IPR000515">
    <property type="entry name" value="MetI-like"/>
</dbReference>
<gene>
    <name evidence="7" type="primary">LOC110757658</name>
</gene>
<feature type="transmembrane region" description="Helical" evidence="5">
    <location>
        <begin position="139"/>
        <end position="158"/>
    </location>
</feature>
<keyword evidence="2 5" id="KW-0812">Transmembrane</keyword>
<evidence type="ECO:0000313" key="7">
    <source>
        <dbReference type="RefSeq" id="XP_021815037.1"/>
    </source>
</evidence>
<evidence type="ECO:0000256" key="2">
    <source>
        <dbReference type="ARBA" id="ARBA00022692"/>
    </source>
</evidence>
<proteinExistence type="predicted"/>
<evidence type="ECO:0000256" key="3">
    <source>
        <dbReference type="ARBA" id="ARBA00022989"/>
    </source>
</evidence>
<dbReference type="GeneID" id="110757658"/>
<feature type="transmembrane region" description="Helical" evidence="5">
    <location>
        <begin position="109"/>
        <end position="127"/>
    </location>
</feature>
<dbReference type="RefSeq" id="XP_021815037.1">
    <property type="nucleotide sequence ID" value="XM_021959345.1"/>
</dbReference>
<dbReference type="GO" id="GO:0016020">
    <property type="term" value="C:membrane"/>
    <property type="evidence" value="ECO:0007669"/>
    <property type="project" value="UniProtKB-SubCell"/>
</dbReference>
<dbReference type="GO" id="GO:0055085">
    <property type="term" value="P:transmembrane transport"/>
    <property type="evidence" value="ECO:0007669"/>
    <property type="project" value="InterPro"/>
</dbReference>
<organism evidence="6 7">
    <name type="scientific">Prunus avium</name>
    <name type="common">Cherry</name>
    <name type="synonym">Cerasus avium</name>
    <dbReference type="NCBI Taxonomy" id="42229"/>
    <lineage>
        <taxon>Eukaryota</taxon>
        <taxon>Viridiplantae</taxon>
        <taxon>Streptophyta</taxon>
        <taxon>Embryophyta</taxon>
        <taxon>Tracheophyta</taxon>
        <taxon>Spermatophyta</taxon>
        <taxon>Magnoliopsida</taxon>
        <taxon>eudicotyledons</taxon>
        <taxon>Gunneridae</taxon>
        <taxon>Pentapetalae</taxon>
        <taxon>rosids</taxon>
        <taxon>fabids</taxon>
        <taxon>Rosales</taxon>
        <taxon>Rosaceae</taxon>
        <taxon>Amygdaloideae</taxon>
        <taxon>Amygdaleae</taxon>
        <taxon>Prunus</taxon>
    </lineage>
</organism>
<evidence type="ECO:0000256" key="4">
    <source>
        <dbReference type="ARBA" id="ARBA00023136"/>
    </source>
</evidence>
<dbReference type="AlphaFoldDB" id="A0A6P5SLF5"/>
<comment type="subcellular location">
    <subcellularLocation>
        <location evidence="1">Membrane</location>
        <topology evidence="1">Multi-pass membrane protein</topology>
    </subcellularLocation>
</comment>
<dbReference type="PANTHER" id="PTHR35165:SF1">
    <property type="entry name" value="OS04G0577375 PROTEIN"/>
    <property type="match status" value="1"/>
</dbReference>
<dbReference type="Gramene" id="Pav_sc0000586.1_g930.1.mk:mrna">
    <property type="protein sequence ID" value="Pav_sc0000586.1_g930.1.mk:mrna"/>
    <property type="gene ID" value="Pav_sc0000586.1_g930.1.mk"/>
</dbReference>
<dbReference type="KEGG" id="pavi:110757658"/>
<dbReference type="CDD" id="cd06261">
    <property type="entry name" value="TM_PBP2"/>
    <property type="match status" value="1"/>
</dbReference>
<evidence type="ECO:0000256" key="5">
    <source>
        <dbReference type="SAM" id="Phobius"/>
    </source>
</evidence>
<accession>A0A6P5SLF5</accession>
<evidence type="ECO:0000256" key="1">
    <source>
        <dbReference type="ARBA" id="ARBA00004141"/>
    </source>
</evidence>
<name>A0A6P5SLF5_PRUAV</name>
<dbReference type="Pfam" id="PF16594">
    <property type="entry name" value="ATP-synt_Z"/>
    <property type="match status" value="1"/>
</dbReference>
<dbReference type="InterPro" id="IPR032238">
    <property type="entry name" value="ATP-synth_Z"/>
</dbReference>
<sequence length="197" mass="21852">MFSSIHQTCLFLYCMTCKIQSPSLPHPPTPPESWGSCPLSSQHSHSCSQGLCPSSTSISSPPISLIKFHASQSASCSSSPITPSLMGSNKEEKDASYFEHERVVNTRKACFWSILVSVAGGLMLGWWEYQYHPTNRQLWMVPFGLILFATPVIVWFSVMASDISNLKDDDHVKRVSQLSNSVSAKKDGQWSNHVNDV</sequence>